<name>X1A1V7_9ZZZZ</name>
<reference evidence="1" key="1">
    <citation type="journal article" date="2014" name="Front. Microbiol.">
        <title>High frequency of phylogenetically diverse reductive dehalogenase-homologous genes in deep subseafloor sedimentary metagenomes.</title>
        <authorList>
            <person name="Kawai M."/>
            <person name="Futagami T."/>
            <person name="Toyoda A."/>
            <person name="Takaki Y."/>
            <person name="Nishi S."/>
            <person name="Hori S."/>
            <person name="Arai W."/>
            <person name="Tsubouchi T."/>
            <person name="Morono Y."/>
            <person name="Uchiyama I."/>
            <person name="Ito T."/>
            <person name="Fujiyama A."/>
            <person name="Inagaki F."/>
            <person name="Takami H."/>
        </authorList>
    </citation>
    <scope>NUCLEOTIDE SEQUENCE</scope>
    <source>
        <strain evidence="1">Expedition CK06-06</strain>
    </source>
</reference>
<sequence>MKTIAFITRVHPKRPGMLKICIESVKAQTSDDYIHILHRDDKTENGYGLFLANQSFVKVSPINARYAMVL</sequence>
<evidence type="ECO:0000313" key="1">
    <source>
        <dbReference type="EMBL" id="GAG76015.1"/>
    </source>
</evidence>
<protein>
    <recommendedName>
        <fullName evidence="2">Glycosyltransferase 2-like domain-containing protein</fullName>
    </recommendedName>
</protein>
<accession>X1A1V7</accession>
<gene>
    <name evidence="1" type="ORF">S01H4_30822</name>
</gene>
<organism evidence="1">
    <name type="scientific">marine sediment metagenome</name>
    <dbReference type="NCBI Taxonomy" id="412755"/>
    <lineage>
        <taxon>unclassified sequences</taxon>
        <taxon>metagenomes</taxon>
        <taxon>ecological metagenomes</taxon>
    </lineage>
</organism>
<evidence type="ECO:0008006" key="2">
    <source>
        <dbReference type="Google" id="ProtNLM"/>
    </source>
</evidence>
<proteinExistence type="predicted"/>
<comment type="caution">
    <text evidence="1">The sequence shown here is derived from an EMBL/GenBank/DDBJ whole genome shotgun (WGS) entry which is preliminary data.</text>
</comment>
<feature type="non-terminal residue" evidence="1">
    <location>
        <position position="70"/>
    </location>
</feature>
<dbReference type="EMBL" id="BART01015944">
    <property type="protein sequence ID" value="GAG76015.1"/>
    <property type="molecule type" value="Genomic_DNA"/>
</dbReference>
<dbReference type="AlphaFoldDB" id="X1A1V7"/>